<evidence type="ECO:0000256" key="1">
    <source>
        <dbReference type="SAM" id="Phobius"/>
    </source>
</evidence>
<evidence type="ECO:0000313" key="3">
    <source>
        <dbReference type="EMBL" id="MBN8744381.1"/>
    </source>
</evidence>
<keyword evidence="1" id="KW-0812">Transmembrane</keyword>
<keyword evidence="3" id="KW-0808">Transferase</keyword>
<dbReference type="Pfam" id="PF00535">
    <property type="entry name" value="Glycos_transf_2"/>
    <property type="match status" value="1"/>
</dbReference>
<gene>
    <name evidence="3" type="ORF">J0I24_08740</name>
</gene>
<feature type="domain" description="Glycosyltransferase 2-like" evidence="2">
    <location>
        <begin position="10"/>
        <end position="117"/>
    </location>
</feature>
<comment type="caution">
    <text evidence="3">The sequence shown here is derived from an EMBL/GenBank/DDBJ whole genome shotgun (WGS) entry which is preliminary data.</text>
</comment>
<dbReference type="AlphaFoldDB" id="A0A8I1SXC1"/>
<proteinExistence type="predicted"/>
<reference evidence="3" key="1">
    <citation type="submission" date="2021-02" db="EMBL/GenBank/DDBJ databases">
        <title>Thiocyanate and organic carbon inputs drive convergent selection for specific autotrophic Afipia and Thiobacillus strains within complex microbiomes.</title>
        <authorList>
            <person name="Huddy R.J."/>
            <person name="Sachdeva R."/>
            <person name="Kadzinga F."/>
            <person name="Kantor R.S."/>
            <person name="Harrison S.T.L."/>
            <person name="Banfield J.F."/>
        </authorList>
    </citation>
    <scope>NUCLEOTIDE SEQUENCE</scope>
    <source>
        <strain evidence="3">SCN18_13_7_16_R3_B_64_19</strain>
    </source>
</reference>
<sequence>MNSDTQPRISVCIANYNGEHVVSDCLDSVLAQTVDASIEIIVHDDASTDGSLQLLRERYPQARLIASDTNVGFCIANNRMLTQARGEFVLLLNNDAALAPDALSTLLNEAAQQHPQGILSLSQFDWTSGALVDRGCLLDPFYNPVPNADPQRRDVAMVIGACLWLPRALWQELGGFPEWFESIGEDLYLCCHARLVGYPVQVPAASSYRHRQGASFGGNRASASGLATTYRRRRLSERNKTFAMIICTPGVALWLLLPLHLFMLTLEGLVLSLLRRDGRLWREVYAGVWRALWAQRKQLRAQRKNLQSARHATPRVYFSGFVLRLRKLDMLLRHGAPEIR</sequence>
<name>A0A8I1SXC1_THIA3</name>
<dbReference type="SUPFAM" id="SSF53448">
    <property type="entry name" value="Nucleotide-diphospho-sugar transferases"/>
    <property type="match status" value="1"/>
</dbReference>
<organism evidence="3 4">
    <name type="scientific">Thiomonas arsenitoxydans (strain DSM 22701 / CIP 110005 / 3As)</name>
    <dbReference type="NCBI Taxonomy" id="426114"/>
    <lineage>
        <taxon>Bacteria</taxon>
        <taxon>Pseudomonadati</taxon>
        <taxon>Pseudomonadota</taxon>
        <taxon>Betaproteobacteria</taxon>
        <taxon>Burkholderiales</taxon>
        <taxon>Thiomonas</taxon>
    </lineage>
</organism>
<accession>A0A8I1SXC1</accession>
<dbReference type="Proteomes" id="UP000664800">
    <property type="component" value="Unassembled WGS sequence"/>
</dbReference>
<keyword evidence="1" id="KW-0472">Membrane</keyword>
<evidence type="ECO:0000259" key="2">
    <source>
        <dbReference type="Pfam" id="PF00535"/>
    </source>
</evidence>
<dbReference type="RefSeq" id="WP_276730084.1">
    <property type="nucleotide sequence ID" value="NZ_JAFKMR010000017.1"/>
</dbReference>
<feature type="transmembrane region" description="Helical" evidence="1">
    <location>
        <begin position="241"/>
        <end position="263"/>
    </location>
</feature>
<dbReference type="PANTHER" id="PTHR43179">
    <property type="entry name" value="RHAMNOSYLTRANSFERASE WBBL"/>
    <property type="match status" value="1"/>
</dbReference>
<dbReference type="CDD" id="cd04186">
    <property type="entry name" value="GT_2_like_c"/>
    <property type="match status" value="1"/>
</dbReference>
<dbReference type="GO" id="GO:0016740">
    <property type="term" value="F:transferase activity"/>
    <property type="evidence" value="ECO:0007669"/>
    <property type="project" value="UniProtKB-KW"/>
</dbReference>
<dbReference type="PANTHER" id="PTHR43179:SF7">
    <property type="entry name" value="RHAMNOSYLTRANSFERASE WBBL"/>
    <property type="match status" value="1"/>
</dbReference>
<dbReference type="Gene3D" id="3.90.550.10">
    <property type="entry name" value="Spore Coat Polysaccharide Biosynthesis Protein SpsA, Chain A"/>
    <property type="match status" value="1"/>
</dbReference>
<protein>
    <submittedName>
        <fullName evidence="3">Glycosyltransferase family 2 protein</fullName>
    </submittedName>
</protein>
<dbReference type="EMBL" id="JAFKMR010000017">
    <property type="protein sequence ID" value="MBN8744381.1"/>
    <property type="molecule type" value="Genomic_DNA"/>
</dbReference>
<evidence type="ECO:0000313" key="4">
    <source>
        <dbReference type="Proteomes" id="UP000664800"/>
    </source>
</evidence>
<dbReference type="InterPro" id="IPR001173">
    <property type="entry name" value="Glyco_trans_2-like"/>
</dbReference>
<keyword evidence="1" id="KW-1133">Transmembrane helix</keyword>
<dbReference type="InterPro" id="IPR029044">
    <property type="entry name" value="Nucleotide-diphossugar_trans"/>
</dbReference>